<accession>A0A6J7WWN4</accession>
<organism evidence="1">
    <name type="scientific">uncultured Caudovirales phage</name>
    <dbReference type="NCBI Taxonomy" id="2100421"/>
    <lineage>
        <taxon>Viruses</taxon>
        <taxon>Duplodnaviria</taxon>
        <taxon>Heunggongvirae</taxon>
        <taxon>Uroviricota</taxon>
        <taxon>Caudoviricetes</taxon>
        <taxon>Peduoviridae</taxon>
        <taxon>Maltschvirus</taxon>
        <taxon>Maltschvirus maltsch</taxon>
    </lineage>
</organism>
<name>A0A6J7WWN4_9CAUD</name>
<evidence type="ECO:0000313" key="1">
    <source>
        <dbReference type="EMBL" id="CAB5222479.1"/>
    </source>
</evidence>
<dbReference type="EMBL" id="LR798308">
    <property type="protein sequence ID" value="CAB5222479.1"/>
    <property type="molecule type" value="Genomic_DNA"/>
</dbReference>
<protein>
    <submittedName>
        <fullName evidence="1">Uncharacterized protein</fullName>
    </submittedName>
</protein>
<reference evidence="1" key="1">
    <citation type="submission" date="2020-05" db="EMBL/GenBank/DDBJ databases">
        <authorList>
            <person name="Chiriac C."/>
            <person name="Salcher M."/>
            <person name="Ghai R."/>
            <person name="Kavagutti S V."/>
        </authorList>
    </citation>
    <scope>NUCLEOTIDE SEQUENCE</scope>
</reference>
<gene>
    <name evidence="1" type="ORF">UFOVP366_4</name>
</gene>
<sequence>MNGKPQIWWAVYDTEADSDFYSFNTQAEAESEVQGWLLAGLVESLKDEDGKWCASWGRVYVCSADADTVPDDDADPNCEWSLWNYDWEEGAPKTNYRRFFASWGMSDWHEKNIVEKG</sequence>
<proteinExistence type="predicted"/>